<evidence type="ECO:0008006" key="3">
    <source>
        <dbReference type="Google" id="ProtNLM"/>
    </source>
</evidence>
<protein>
    <recommendedName>
        <fullName evidence="3">DUF4351 domain-containing protein</fullName>
    </recommendedName>
</protein>
<dbReference type="Proteomes" id="UP000005801">
    <property type="component" value="Unassembled WGS sequence"/>
</dbReference>
<name>A6GGR3_9BACT</name>
<reference evidence="1 2" key="1">
    <citation type="submission" date="2007-06" db="EMBL/GenBank/DDBJ databases">
        <authorList>
            <person name="Shimkets L."/>
            <person name="Ferriera S."/>
            <person name="Johnson J."/>
            <person name="Kravitz S."/>
            <person name="Beeson K."/>
            <person name="Sutton G."/>
            <person name="Rogers Y.-H."/>
            <person name="Friedman R."/>
            <person name="Frazier M."/>
            <person name="Venter J.C."/>
        </authorList>
    </citation>
    <scope>NUCLEOTIDE SEQUENCE [LARGE SCALE GENOMIC DNA]</scope>
    <source>
        <strain evidence="1 2">SIR-1</strain>
    </source>
</reference>
<dbReference type="AlphaFoldDB" id="A6GGR3"/>
<evidence type="ECO:0000313" key="2">
    <source>
        <dbReference type="Proteomes" id="UP000005801"/>
    </source>
</evidence>
<proteinExistence type="predicted"/>
<organism evidence="1 2">
    <name type="scientific">Plesiocystis pacifica SIR-1</name>
    <dbReference type="NCBI Taxonomy" id="391625"/>
    <lineage>
        <taxon>Bacteria</taxon>
        <taxon>Pseudomonadati</taxon>
        <taxon>Myxococcota</taxon>
        <taxon>Polyangia</taxon>
        <taxon>Nannocystales</taxon>
        <taxon>Nannocystaceae</taxon>
        <taxon>Plesiocystis</taxon>
    </lineage>
</organism>
<dbReference type="RefSeq" id="WP_006975901.1">
    <property type="nucleotide sequence ID" value="NZ_ABCS01000109.1"/>
</dbReference>
<accession>A6GGR3</accession>
<sequence>MPSSHHQGLVWIFRDRPRLAFDLLESVFGLELPPLTAFAERRGELDRFAPSLGDTGELRPDLALSAEVDPYAPRADEVARHQATPEGAALLVEVQGRVDPQKRFRIWVYWALLAERLERATTVLIVPLNDAVARWARGLGELERPPREALLVLDRQNMPRVVSDTLARERPYFAMLSAMIHGAHGDREVFVVGMRAALAFADERRWRYASSLVSVLPETERAQIQGEMTMQERYELTEAELRSGAYHNGIAKGKLEGKLEGELEGKREVLRTIFELRGLTIDDSLNNQIRACTDPEHLDRWIARAKAAPDAAAALASLCELRPE</sequence>
<dbReference type="PANTHER" id="PTHR34613">
    <property type="entry name" value="SLL0800 PROTEIN"/>
    <property type="match status" value="1"/>
</dbReference>
<comment type="caution">
    <text evidence="1">The sequence shown here is derived from an EMBL/GenBank/DDBJ whole genome shotgun (WGS) entry which is preliminary data.</text>
</comment>
<keyword evidence="2" id="KW-1185">Reference proteome</keyword>
<dbReference type="PANTHER" id="PTHR34613:SF1">
    <property type="entry name" value="SLL6017 PROTEIN"/>
    <property type="match status" value="1"/>
</dbReference>
<dbReference type="STRING" id="391625.PPSIR1_30574"/>
<gene>
    <name evidence="1" type="ORF">PPSIR1_30574</name>
</gene>
<dbReference type="eggNOG" id="COG1317">
    <property type="taxonomic scope" value="Bacteria"/>
</dbReference>
<dbReference type="EMBL" id="ABCS01000109">
    <property type="protein sequence ID" value="EDM74963.1"/>
    <property type="molecule type" value="Genomic_DNA"/>
</dbReference>
<evidence type="ECO:0000313" key="1">
    <source>
        <dbReference type="EMBL" id="EDM74963.1"/>
    </source>
</evidence>